<keyword evidence="2" id="KW-1185">Reference proteome</keyword>
<protein>
    <submittedName>
        <fullName evidence="1">Uncharacterized protein</fullName>
    </submittedName>
</protein>
<dbReference type="Proteomes" id="UP001054837">
    <property type="component" value="Unassembled WGS sequence"/>
</dbReference>
<name>A0AAV4N1X9_9ARAC</name>
<sequence>MCGRLHPLKLVSCGKWNTELLLWDLSGSFTWSNVSQMLYPWILLNPLLVFAWYSRTQDFRTLNVSTYANIYPDPILYNKILDSENNLLSTPSDKTEFYDDHHETKQPTVVKAHGEYRHGLEDLLDFLEAKLEKRLKRNSDSYTGFPKEVNAKEIDENLEPKYSDSSEYETPFRLKLRNHPELDYVAPLQTDRFSPPQKETPSRIIRSIEKAGIFDDFPDPESNNGSTTISVLEVTETRNPSLVLDTSECKIPKLDPWDPSQRSAITF</sequence>
<reference evidence="1 2" key="1">
    <citation type="submission" date="2021-06" db="EMBL/GenBank/DDBJ databases">
        <title>Caerostris darwini draft genome.</title>
        <authorList>
            <person name="Kono N."/>
            <person name="Arakawa K."/>
        </authorList>
    </citation>
    <scope>NUCLEOTIDE SEQUENCE [LARGE SCALE GENOMIC DNA]</scope>
</reference>
<accession>A0AAV4N1X9</accession>
<dbReference type="EMBL" id="BPLQ01001133">
    <property type="protein sequence ID" value="GIX78847.1"/>
    <property type="molecule type" value="Genomic_DNA"/>
</dbReference>
<gene>
    <name evidence="1" type="ORF">CDAR_179931</name>
</gene>
<comment type="caution">
    <text evidence="1">The sequence shown here is derived from an EMBL/GenBank/DDBJ whole genome shotgun (WGS) entry which is preliminary data.</text>
</comment>
<proteinExistence type="predicted"/>
<evidence type="ECO:0000313" key="2">
    <source>
        <dbReference type="Proteomes" id="UP001054837"/>
    </source>
</evidence>
<dbReference type="AlphaFoldDB" id="A0AAV4N1X9"/>
<organism evidence="1 2">
    <name type="scientific">Caerostris darwini</name>
    <dbReference type="NCBI Taxonomy" id="1538125"/>
    <lineage>
        <taxon>Eukaryota</taxon>
        <taxon>Metazoa</taxon>
        <taxon>Ecdysozoa</taxon>
        <taxon>Arthropoda</taxon>
        <taxon>Chelicerata</taxon>
        <taxon>Arachnida</taxon>
        <taxon>Araneae</taxon>
        <taxon>Araneomorphae</taxon>
        <taxon>Entelegynae</taxon>
        <taxon>Araneoidea</taxon>
        <taxon>Araneidae</taxon>
        <taxon>Caerostris</taxon>
    </lineage>
</organism>
<evidence type="ECO:0000313" key="1">
    <source>
        <dbReference type="EMBL" id="GIX78847.1"/>
    </source>
</evidence>